<reference evidence="7" key="1">
    <citation type="journal article" date="2019" name="Int. J. Syst. Evol. Microbiol.">
        <title>The Global Catalogue of Microorganisms (GCM) 10K type strain sequencing project: providing services to taxonomists for standard genome sequencing and annotation.</title>
        <authorList>
            <consortium name="The Broad Institute Genomics Platform"/>
            <consortium name="The Broad Institute Genome Sequencing Center for Infectious Disease"/>
            <person name="Wu L."/>
            <person name="Ma J."/>
        </authorList>
    </citation>
    <scope>NUCLEOTIDE SEQUENCE [LARGE SCALE GENOMIC DNA]</scope>
    <source>
        <strain evidence="7">DT28</strain>
    </source>
</reference>
<dbReference type="InterPro" id="IPR017938">
    <property type="entry name" value="Riboflavin_synthase-like_b-brl"/>
</dbReference>
<evidence type="ECO:0000313" key="6">
    <source>
        <dbReference type="EMBL" id="MFC4653716.1"/>
    </source>
</evidence>
<dbReference type="InterPro" id="IPR017927">
    <property type="entry name" value="FAD-bd_FR_type"/>
</dbReference>
<sequence>MSKIRCTVAQLSPLTSGVTRVVLTPESQVPYRPGQYLQIWLSDEDKRPFSIASIAAQGQLELHIGGAVTDQYASQALAHLQQHSEITAEVGLGQAFWREHSQNPIILLAGGTGFSYVYSIAQAIAAAGVKRPVFLYWGVRDESALYHQTELAAWAATDEHYRFIPVVQNPTEQWQGRTGLVHEAILQDFVSLEAYDIYLAGPFAMAGVVRAAFLEQGGKREQMFADAFAYI</sequence>
<dbReference type="InterPro" id="IPR050415">
    <property type="entry name" value="MRET"/>
</dbReference>
<dbReference type="GO" id="GO:0052875">
    <property type="term" value="F:riboflavin reductase [NAD(P)H] activity"/>
    <property type="evidence" value="ECO:0007669"/>
    <property type="project" value="UniProtKB-EC"/>
</dbReference>
<dbReference type="Gene3D" id="3.40.50.80">
    <property type="entry name" value="Nucleotide-binding domain of ferredoxin-NADP reductase (FNR) module"/>
    <property type="match status" value="1"/>
</dbReference>
<name>A0ABV9JHD6_9GAMM</name>
<dbReference type="InterPro" id="IPR001433">
    <property type="entry name" value="OxRdtase_FAD/NAD-bd"/>
</dbReference>
<evidence type="ECO:0000256" key="3">
    <source>
        <dbReference type="ARBA" id="ARBA00034078"/>
    </source>
</evidence>
<dbReference type="NCBIfam" id="NF005963">
    <property type="entry name" value="PRK08051.1"/>
    <property type="match status" value="1"/>
</dbReference>
<dbReference type="PROSITE" id="PS51384">
    <property type="entry name" value="FAD_FR"/>
    <property type="match status" value="1"/>
</dbReference>
<dbReference type="Gene3D" id="2.40.30.10">
    <property type="entry name" value="Translation factors"/>
    <property type="match status" value="1"/>
</dbReference>
<feature type="domain" description="FAD-binding FR-type" evidence="5">
    <location>
        <begin position="1"/>
        <end position="98"/>
    </location>
</feature>
<dbReference type="Proteomes" id="UP001595962">
    <property type="component" value="Unassembled WGS sequence"/>
</dbReference>
<dbReference type="SUPFAM" id="SSF63380">
    <property type="entry name" value="Riboflavin synthase domain-like"/>
    <property type="match status" value="1"/>
</dbReference>
<accession>A0ABV9JHD6</accession>
<dbReference type="EMBL" id="JBHSGB010000001">
    <property type="protein sequence ID" value="MFC4653716.1"/>
    <property type="molecule type" value="Genomic_DNA"/>
</dbReference>
<organism evidence="6 7">
    <name type="scientific">Rheinheimera marina</name>
    <dbReference type="NCBI Taxonomy" id="1774958"/>
    <lineage>
        <taxon>Bacteria</taxon>
        <taxon>Pseudomonadati</taxon>
        <taxon>Pseudomonadota</taxon>
        <taxon>Gammaproteobacteria</taxon>
        <taxon>Chromatiales</taxon>
        <taxon>Chromatiaceae</taxon>
        <taxon>Rheinheimera</taxon>
    </lineage>
</organism>
<dbReference type="PRINTS" id="PR00371">
    <property type="entry name" value="FPNCR"/>
</dbReference>
<dbReference type="InterPro" id="IPR039261">
    <property type="entry name" value="FNR_nucleotide-bd"/>
</dbReference>
<keyword evidence="7" id="KW-1185">Reference proteome</keyword>
<dbReference type="PRINTS" id="PR00410">
    <property type="entry name" value="PHEHYDRXLASE"/>
</dbReference>
<evidence type="ECO:0000256" key="4">
    <source>
        <dbReference type="ARBA" id="ARBA00038177"/>
    </source>
</evidence>
<dbReference type="RefSeq" id="WP_377331209.1">
    <property type="nucleotide sequence ID" value="NZ_JBHSGB010000001.1"/>
</dbReference>
<evidence type="ECO:0000259" key="5">
    <source>
        <dbReference type="PROSITE" id="PS51384"/>
    </source>
</evidence>
<evidence type="ECO:0000256" key="1">
    <source>
        <dbReference type="ARBA" id="ARBA00023002"/>
    </source>
</evidence>
<keyword evidence="1 6" id="KW-0560">Oxidoreductase</keyword>
<comment type="cofactor">
    <cofactor evidence="3">
        <name>[2Fe-2S] cluster</name>
        <dbReference type="ChEBI" id="CHEBI:190135"/>
    </cofactor>
</comment>
<keyword evidence="2" id="KW-0455">Luminescence</keyword>
<dbReference type="EC" id="1.5.1.41" evidence="6"/>
<dbReference type="InterPro" id="IPR001709">
    <property type="entry name" value="Flavoprot_Pyr_Nucl_cyt_Rdtase"/>
</dbReference>
<protein>
    <submittedName>
        <fullName evidence="6">NAD(P)H-flavin reductase</fullName>
        <ecNumber evidence="6">1.5.1.41</ecNumber>
    </submittedName>
</protein>
<comment type="similarity">
    <text evidence="4">Belongs to the Fre/LuxG FAD/NAD(P) flavoprotein oxidoreductase family.</text>
</comment>
<dbReference type="PANTHER" id="PTHR47354:SF7">
    <property type="entry name" value="NAD(P)H-FLAVIN REDUCTASE"/>
    <property type="match status" value="1"/>
</dbReference>
<proteinExistence type="inferred from homology"/>
<gene>
    <name evidence="6" type="primary">fre</name>
    <name evidence="6" type="ORF">ACFO3I_01630</name>
</gene>
<evidence type="ECO:0000256" key="2">
    <source>
        <dbReference type="ARBA" id="ARBA00023223"/>
    </source>
</evidence>
<comment type="caution">
    <text evidence="6">The sequence shown here is derived from an EMBL/GenBank/DDBJ whole genome shotgun (WGS) entry which is preliminary data.</text>
</comment>
<dbReference type="PANTHER" id="PTHR47354">
    <property type="entry name" value="NADH OXIDOREDUCTASE HCR"/>
    <property type="match status" value="1"/>
</dbReference>
<dbReference type="Pfam" id="PF00175">
    <property type="entry name" value="NAD_binding_1"/>
    <property type="match status" value="1"/>
</dbReference>
<dbReference type="CDD" id="cd06189">
    <property type="entry name" value="flavin_oxioreductase"/>
    <property type="match status" value="1"/>
</dbReference>
<dbReference type="SUPFAM" id="SSF52343">
    <property type="entry name" value="Ferredoxin reductase-like, C-terminal NADP-linked domain"/>
    <property type="match status" value="1"/>
</dbReference>
<evidence type="ECO:0000313" key="7">
    <source>
        <dbReference type="Proteomes" id="UP001595962"/>
    </source>
</evidence>